<dbReference type="AlphaFoldDB" id="A0A9D1TLQ0"/>
<dbReference type="SMART" id="SM00382">
    <property type="entry name" value="AAA"/>
    <property type="match status" value="1"/>
</dbReference>
<sequence length="264" mass="30044">MQAVTLENMDVQIGRKHILHHIDFTINKGQFFGLIGPNGSGKSTLLKTIANIQTHHNGHILLHEKQQHTFTPKQLAKMISYVPQETDVGFDFLVRDVIQMGRHVYGTLFKSETKKDEEMIEWAMEQTDTTALQNESIRHLSGGQRQLVMIAKALAQDTPIILLDEPISALDVHYQLKILTMLQKLSKQGKTIVIVLHDLNLAARFCRTLLLLNEGKVQKIGTPEEVLTAPLLKNIYHIDARIRKDEEMNRVTITPYIEEIESNV</sequence>
<dbReference type="FunFam" id="3.40.50.300:FF:000134">
    <property type="entry name" value="Iron-enterobactin ABC transporter ATP-binding protein"/>
    <property type="match status" value="1"/>
</dbReference>
<dbReference type="GO" id="GO:0016887">
    <property type="term" value="F:ATP hydrolysis activity"/>
    <property type="evidence" value="ECO:0007669"/>
    <property type="project" value="InterPro"/>
</dbReference>
<dbReference type="PROSITE" id="PS00211">
    <property type="entry name" value="ABC_TRANSPORTER_1"/>
    <property type="match status" value="1"/>
</dbReference>
<dbReference type="EMBL" id="DXHX01000162">
    <property type="protein sequence ID" value="HIV75642.1"/>
    <property type="molecule type" value="Genomic_DNA"/>
</dbReference>
<reference evidence="6" key="1">
    <citation type="journal article" date="2021" name="PeerJ">
        <title>Extensive microbial diversity within the chicken gut microbiome revealed by metagenomics and culture.</title>
        <authorList>
            <person name="Gilroy R."/>
            <person name="Ravi A."/>
            <person name="Getino M."/>
            <person name="Pursley I."/>
            <person name="Horton D.L."/>
            <person name="Alikhan N.F."/>
            <person name="Baker D."/>
            <person name="Gharbi K."/>
            <person name="Hall N."/>
            <person name="Watson M."/>
            <person name="Adriaenssens E.M."/>
            <person name="Foster-Nyarko E."/>
            <person name="Jarju S."/>
            <person name="Secka A."/>
            <person name="Antonio M."/>
            <person name="Oren A."/>
            <person name="Chaudhuri R.R."/>
            <person name="La Ragione R."/>
            <person name="Hildebrand F."/>
            <person name="Pallen M.J."/>
        </authorList>
    </citation>
    <scope>NUCLEOTIDE SEQUENCE</scope>
    <source>
        <strain evidence="6">CHK169-2315</strain>
    </source>
</reference>
<dbReference type="InterPro" id="IPR027417">
    <property type="entry name" value="P-loop_NTPase"/>
</dbReference>
<dbReference type="Proteomes" id="UP000823937">
    <property type="component" value="Unassembled WGS sequence"/>
</dbReference>
<dbReference type="GO" id="GO:0005524">
    <property type="term" value="F:ATP binding"/>
    <property type="evidence" value="ECO:0007669"/>
    <property type="project" value="UniProtKB-KW"/>
</dbReference>
<dbReference type="PROSITE" id="PS50893">
    <property type="entry name" value="ABC_TRANSPORTER_2"/>
    <property type="match status" value="1"/>
</dbReference>
<comment type="caution">
    <text evidence="6">The sequence shown here is derived from an EMBL/GenBank/DDBJ whole genome shotgun (WGS) entry which is preliminary data.</text>
</comment>
<dbReference type="PANTHER" id="PTHR42794">
    <property type="entry name" value="HEMIN IMPORT ATP-BINDING PROTEIN HMUV"/>
    <property type="match status" value="1"/>
</dbReference>
<dbReference type="SUPFAM" id="SSF52540">
    <property type="entry name" value="P-loop containing nucleoside triphosphate hydrolases"/>
    <property type="match status" value="1"/>
</dbReference>
<dbReference type="InterPro" id="IPR003593">
    <property type="entry name" value="AAA+_ATPase"/>
</dbReference>
<name>A0A9D1TLQ0_9BACI</name>
<feature type="domain" description="ABC transporter" evidence="5">
    <location>
        <begin position="4"/>
        <end position="239"/>
    </location>
</feature>
<accession>A0A9D1TLQ0</accession>
<keyword evidence="4" id="KW-1278">Translocase</keyword>
<evidence type="ECO:0000256" key="2">
    <source>
        <dbReference type="ARBA" id="ARBA00022741"/>
    </source>
</evidence>
<protein>
    <submittedName>
        <fullName evidence="6">ABC transporter ATP-binding protein</fullName>
    </submittedName>
</protein>
<dbReference type="InterPro" id="IPR003439">
    <property type="entry name" value="ABC_transporter-like_ATP-bd"/>
</dbReference>
<dbReference type="PANTHER" id="PTHR42794:SF1">
    <property type="entry name" value="HEMIN IMPORT ATP-BINDING PROTEIN HMUV"/>
    <property type="match status" value="1"/>
</dbReference>
<keyword evidence="1" id="KW-0813">Transport</keyword>
<dbReference type="Pfam" id="PF00005">
    <property type="entry name" value="ABC_tran"/>
    <property type="match status" value="1"/>
</dbReference>
<dbReference type="CDD" id="cd03214">
    <property type="entry name" value="ABC_Iron-Siderophores_B12_Hemin"/>
    <property type="match status" value="1"/>
</dbReference>
<dbReference type="Gene3D" id="3.40.50.300">
    <property type="entry name" value="P-loop containing nucleotide triphosphate hydrolases"/>
    <property type="match status" value="1"/>
</dbReference>
<reference evidence="6" key="2">
    <citation type="submission" date="2021-04" db="EMBL/GenBank/DDBJ databases">
        <authorList>
            <person name="Gilroy R."/>
        </authorList>
    </citation>
    <scope>NUCLEOTIDE SEQUENCE</scope>
    <source>
        <strain evidence="6">CHK169-2315</strain>
    </source>
</reference>
<proteinExistence type="predicted"/>
<evidence type="ECO:0000256" key="1">
    <source>
        <dbReference type="ARBA" id="ARBA00022448"/>
    </source>
</evidence>
<dbReference type="InterPro" id="IPR017871">
    <property type="entry name" value="ABC_transporter-like_CS"/>
</dbReference>
<evidence type="ECO:0000256" key="4">
    <source>
        <dbReference type="ARBA" id="ARBA00022967"/>
    </source>
</evidence>
<keyword evidence="3 6" id="KW-0067">ATP-binding</keyword>
<organism evidence="6 7">
    <name type="scientific">Candidatus Pseudogracilibacillus intestinigallinarum</name>
    <dbReference type="NCBI Taxonomy" id="2838742"/>
    <lineage>
        <taxon>Bacteria</taxon>
        <taxon>Bacillati</taxon>
        <taxon>Bacillota</taxon>
        <taxon>Bacilli</taxon>
        <taxon>Bacillales</taxon>
        <taxon>Bacillaceae</taxon>
        <taxon>Pseudogracilibacillus</taxon>
    </lineage>
</organism>
<keyword evidence="2" id="KW-0547">Nucleotide-binding</keyword>
<evidence type="ECO:0000313" key="7">
    <source>
        <dbReference type="Proteomes" id="UP000823937"/>
    </source>
</evidence>
<gene>
    <name evidence="6" type="ORF">H9895_11265</name>
</gene>
<evidence type="ECO:0000259" key="5">
    <source>
        <dbReference type="PROSITE" id="PS50893"/>
    </source>
</evidence>
<evidence type="ECO:0000256" key="3">
    <source>
        <dbReference type="ARBA" id="ARBA00022840"/>
    </source>
</evidence>
<evidence type="ECO:0000313" key="6">
    <source>
        <dbReference type="EMBL" id="HIV75642.1"/>
    </source>
</evidence>